<gene>
    <name evidence="3" type="ORF">BST37_12795</name>
    <name evidence="2" type="ORF">MNVI_16780</name>
</gene>
<evidence type="ECO:0000313" key="2">
    <source>
        <dbReference type="EMBL" id="BBY06360.1"/>
    </source>
</evidence>
<protein>
    <submittedName>
        <fullName evidence="2 3">Transcriptional regulator</fullName>
    </submittedName>
</protein>
<dbReference type="OrthoDB" id="4743590at2"/>
<sequence>MSRESAGATIRALRESRDWSLADFAAATGVSIMGLSYLERGARKPHKSTVQKVENALGLPPGTYARLVVAADPEAELSRLTAVDSTPAMPARQTEAVVVARHDNTEVLEGHAEAQLEMLNWLIDRLPATTSDEYETYILSVIELCVKFEMLAARSWRAAVHARSESAGRLMEHLQALEATRTSLLSRIPTSLSARFDRACARSPLPDAVIAALVGVTCEEMWDIRNQGVISPAALPRVRAFADAVEPVGDSGTGPERWHPSEHQ</sequence>
<reference evidence="3 4" key="1">
    <citation type="submission" date="2017-02" db="EMBL/GenBank/DDBJ databases">
        <title>The new phylogeny of genus Mycobacterium.</title>
        <authorList>
            <person name="Tortoli E."/>
            <person name="Trovato A."/>
            <person name="Cirillo D.M."/>
        </authorList>
    </citation>
    <scope>NUCLEOTIDE SEQUENCE [LARGE SCALE GENOMIC DNA]</scope>
    <source>
        <strain evidence="3 4">DSM 45145</strain>
    </source>
</reference>
<dbReference type="CDD" id="cd00093">
    <property type="entry name" value="HTH_XRE"/>
    <property type="match status" value="1"/>
</dbReference>
<keyword evidence="4" id="KW-1185">Reference proteome</keyword>
<dbReference type="RefSeq" id="WP_083088161.1">
    <property type="nucleotide sequence ID" value="NZ_AP022583.1"/>
</dbReference>
<dbReference type="PROSITE" id="PS50943">
    <property type="entry name" value="HTH_CROC1"/>
    <property type="match status" value="1"/>
</dbReference>
<dbReference type="SUPFAM" id="SSF47413">
    <property type="entry name" value="lambda repressor-like DNA-binding domains"/>
    <property type="match status" value="1"/>
</dbReference>
<dbReference type="SMART" id="SM00530">
    <property type="entry name" value="HTH_XRE"/>
    <property type="match status" value="1"/>
</dbReference>
<dbReference type="Gene3D" id="1.10.260.40">
    <property type="entry name" value="lambda repressor-like DNA-binding domains"/>
    <property type="match status" value="1"/>
</dbReference>
<dbReference type="KEGG" id="mnv:MNVI_16780"/>
<evidence type="ECO:0000313" key="4">
    <source>
        <dbReference type="Proteomes" id="UP000192374"/>
    </source>
</evidence>
<dbReference type="Pfam" id="PF01381">
    <property type="entry name" value="HTH_3"/>
    <property type="match status" value="1"/>
</dbReference>
<accession>A0A7I7PCN6</accession>
<proteinExistence type="predicted"/>
<dbReference type="EMBL" id="AP022583">
    <property type="protein sequence ID" value="BBY06360.1"/>
    <property type="molecule type" value="Genomic_DNA"/>
</dbReference>
<name>A0A7I7PCN6_9MYCO</name>
<feature type="domain" description="HTH cro/C1-type" evidence="1">
    <location>
        <begin position="10"/>
        <end position="64"/>
    </location>
</feature>
<evidence type="ECO:0000313" key="5">
    <source>
        <dbReference type="Proteomes" id="UP000466894"/>
    </source>
</evidence>
<evidence type="ECO:0000313" key="3">
    <source>
        <dbReference type="EMBL" id="ORB13691.1"/>
    </source>
</evidence>
<dbReference type="InterPro" id="IPR010982">
    <property type="entry name" value="Lambda_DNA-bd_dom_sf"/>
</dbReference>
<evidence type="ECO:0000259" key="1">
    <source>
        <dbReference type="PROSITE" id="PS50943"/>
    </source>
</evidence>
<dbReference type="InterPro" id="IPR001387">
    <property type="entry name" value="Cro/C1-type_HTH"/>
</dbReference>
<dbReference type="Proteomes" id="UP000466894">
    <property type="component" value="Chromosome"/>
</dbReference>
<dbReference type="AlphaFoldDB" id="A0A7I7PCN6"/>
<reference evidence="2" key="3">
    <citation type="submission" date="2020-02" db="EMBL/GenBank/DDBJ databases">
        <authorList>
            <person name="Matsumoto Y."/>
            <person name="Motooka D."/>
            <person name="Nakamura S."/>
        </authorList>
    </citation>
    <scope>NUCLEOTIDE SEQUENCE</scope>
    <source>
        <strain evidence="2">JCM 16367</strain>
    </source>
</reference>
<dbReference type="GO" id="GO:0003677">
    <property type="term" value="F:DNA binding"/>
    <property type="evidence" value="ECO:0007669"/>
    <property type="project" value="InterPro"/>
</dbReference>
<organism evidence="2 5">
    <name type="scientific">Mycobacterium noviomagense</name>
    <dbReference type="NCBI Taxonomy" id="459858"/>
    <lineage>
        <taxon>Bacteria</taxon>
        <taxon>Bacillati</taxon>
        <taxon>Actinomycetota</taxon>
        <taxon>Actinomycetes</taxon>
        <taxon>Mycobacteriales</taxon>
        <taxon>Mycobacteriaceae</taxon>
        <taxon>Mycobacterium</taxon>
    </lineage>
</organism>
<dbReference type="EMBL" id="MVIC01000022">
    <property type="protein sequence ID" value="ORB13691.1"/>
    <property type="molecule type" value="Genomic_DNA"/>
</dbReference>
<dbReference type="Proteomes" id="UP000192374">
    <property type="component" value="Unassembled WGS sequence"/>
</dbReference>
<reference evidence="2 5" key="2">
    <citation type="journal article" date="2019" name="Emerg. Microbes Infect.">
        <title>Comprehensive subspecies identification of 175 nontuberculous mycobacteria species based on 7547 genomic profiles.</title>
        <authorList>
            <person name="Matsumoto Y."/>
            <person name="Kinjo T."/>
            <person name="Motooka D."/>
            <person name="Nabeya D."/>
            <person name="Jung N."/>
            <person name="Uechi K."/>
            <person name="Horii T."/>
            <person name="Iida T."/>
            <person name="Fujita J."/>
            <person name="Nakamura S."/>
        </authorList>
    </citation>
    <scope>NUCLEOTIDE SEQUENCE [LARGE SCALE GENOMIC DNA]</scope>
    <source>
        <strain evidence="2 5">JCM 16367</strain>
    </source>
</reference>